<dbReference type="Gene3D" id="3.30.1370.70">
    <property type="entry name" value="Scaffold protein Nfu/NifU, N-terminal domain"/>
    <property type="match status" value="1"/>
</dbReference>
<dbReference type="Proteomes" id="UP000007879">
    <property type="component" value="Unassembled WGS sequence"/>
</dbReference>
<evidence type="ECO:0000256" key="2">
    <source>
        <dbReference type="ARBA" id="ARBA00006420"/>
    </source>
</evidence>
<dbReference type="SUPFAM" id="SSF117916">
    <property type="entry name" value="Fe-S cluster assembly (FSCA) domain-like"/>
    <property type="match status" value="1"/>
</dbReference>
<keyword evidence="7" id="KW-0411">Iron-sulfur</keyword>
<dbReference type="GO" id="GO:0005506">
    <property type="term" value="F:iron ion binding"/>
    <property type="evidence" value="ECO:0007669"/>
    <property type="project" value="InterPro"/>
</dbReference>
<feature type="signal peptide" evidence="9">
    <location>
        <begin position="1"/>
        <end position="21"/>
    </location>
</feature>
<keyword evidence="9" id="KW-0732">Signal</keyword>
<dbReference type="EnsemblMetazoa" id="Aqu2.1.34940_001">
    <property type="protein sequence ID" value="Aqu2.1.34940_001"/>
    <property type="gene ID" value="Aqu2.1.34940"/>
</dbReference>
<dbReference type="Pfam" id="PF01106">
    <property type="entry name" value="NifU"/>
    <property type="match status" value="1"/>
</dbReference>
<dbReference type="PANTHER" id="PTHR11178">
    <property type="entry name" value="IRON-SULFUR CLUSTER SCAFFOLD PROTEIN NFU-RELATED"/>
    <property type="match status" value="1"/>
</dbReference>
<dbReference type="OMA" id="AIMEHYM"/>
<dbReference type="InterPro" id="IPR036498">
    <property type="entry name" value="Nfu/NifU_N_sf"/>
</dbReference>
<evidence type="ECO:0000256" key="5">
    <source>
        <dbReference type="ARBA" id="ARBA00022946"/>
    </source>
</evidence>
<dbReference type="PANTHER" id="PTHR11178:SF1">
    <property type="entry name" value="NFU1 IRON-SULFUR CLUSTER SCAFFOLD HOMOLOG, MITOCHONDRIAL"/>
    <property type="match status" value="1"/>
</dbReference>
<evidence type="ECO:0000313" key="11">
    <source>
        <dbReference type="EnsemblMetazoa" id="Aqu2.1.34940_001"/>
    </source>
</evidence>
<reference evidence="12" key="1">
    <citation type="journal article" date="2010" name="Nature">
        <title>The Amphimedon queenslandica genome and the evolution of animal complexity.</title>
        <authorList>
            <person name="Srivastava M."/>
            <person name="Simakov O."/>
            <person name="Chapman J."/>
            <person name="Fahey B."/>
            <person name="Gauthier M.E."/>
            <person name="Mitros T."/>
            <person name="Richards G.S."/>
            <person name="Conaco C."/>
            <person name="Dacre M."/>
            <person name="Hellsten U."/>
            <person name="Larroux C."/>
            <person name="Putnam N.H."/>
            <person name="Stanke M."/>
            <person name="Adamska M."/>
            <person name="Darling A."/>
            <person name="Degnan S.M."/>
            <person name="Oakley T.H."/>
            <person name="Plachetzki D.C."/>
            <person name="Zhai Y."/>
            <person name="Adamski M."/>
            <person name="Calcino A."/>
            <person name="Cummins S.F."/>
            <person name="Goodstein D.M."/>
            <person name="Harris C."/>
            <person name="Jackson D.J."/>
            <person name="Leys S.P."/>
            <person name="Shu S."/>
            <person name="Woodcroft B.J."/>
            <person name="Vervoort M."/>
            <person name="Kosik K.S."/>
            <person name="Manning G."/>
            <person name="Degnan B.M."/>
            <person name="Rokhsar D.S."/>
        </authorList>
    </citation>
    <scope>NUCLEOTIDE SEQUENCE [LARGE SCALE GENOMIC DNA]</scope>
</reference>
<keyword evidence="6" id="KW-0408">Iron</keyword>
<dbReference type="GO" id="GO:0051536">
    <property type="term" value="F:iron-sulfur cluster binding"/>
    <property type="evidence" value="ECO:0007669"/>
    <property type="project" value="UniProtKB-KW"/>
</dbReference>
<evidence type="ECO:0000256" key="7">
    <source>
        <dbReference type="ARBA" id="ARBA00023014"/>
    </source>
</evidence>
<dbReference type="Pfam" id="PF08712">
    <property type="entry name" value="Nfu_N"/>
    <property type="match status" value="1"/>
</dbReference>
<proteinExistence type="inferred from homology"/>
<gene>
    <name evidence="11" type="primary">100636910</name>
</gene>
<name>A0A1X7V3U7_AMPQE</name>
<dbReference type="SMART" id="SM00932">
    <property type="entry name" value="Nfu_N"/>
    <property type="match status" value="1"/>
</dbReference>
<keyword evidence="5" id="KW-0809">Transit peptide</keyword>
<keyword evidence="12" id="KW-1185">Reference proteome</keyword>
<dbReference type="InParanoid" id="A0A1X7V3U7"/>
<dbReference type="InterPro" id="IPR035433">
    <property type="entry name" value="NFU1-like"/>
</dbReference>
<dbReference type="OrthoDB" id="565552at2759"/>
<comment type="similarity">
    <text evidence="2">Belongs to the NifU family.</text>
</comment>
<dbReference type="InterPro" id="IPR014824">
    <property type="entry name" value="Nfu/NifU_N"/>
</dbReference>
<dbReference type="EnsemblMetazoa" id="XM_019995170.1">
    <property type="protein sequence ID" value="XP_019850729.1"/>
    <property type="gene ID" value="LOC100636910"/>
</dbReference>
<dbReference type="Gene3D" id="3.30.300.130">
    <property type="entry name" value="Fe-S cluster assembly (FSCA)"/>
    <property type="match status" value="1"/>
</dbReference>
<dbReference type="PIRSF" id="PIRSF036773">
    <property type="entry name" value="HIRIP5"/>
    <property type="match status" value="1"/>
</dbReference>
<evidence type="ECO:0000256" key="1">
    <source>
        <dbReference type="ARBA" id="ARBA00004173"/>
    </source>
</evidence>
<evidence type="ECO:0000256" key="8">
    <source>
        <dbReference type="ARBA" id="ARBA00023128"/>
    </source>
</evidence>
<dbReference type="GO" id="GO:0005739">
    <property type="term" value="C:mitochondrion"/>
    <property type="evidence" value="ECO:0007669"/>
    <property type="project" value="UniProtKB-SubCell"/>
</dbReference>
<dbReference type="FunFam" id="3.30.1370.70:FF:000002">
    <property type="entry name" value="NFU1 iron-sulfur cluster scaffold homolog, mitochondrial"/>
    <property type="match status" value="1"/>
</dbReference>
<dbReference type="GO" id="GO:0016226">
    <property type="term" value="P:iron-sulfur cluster assembly"/>
    <property type="evidence" value="ECO:0007669"/>
    <property type="project" value="InterPro"/>
</dbReference>
<evidence type="ECO:0000313" key="12">
    <source>
        <dbReference type="Proteomes" id="UP000007879"/>
    </source>
</evidence>
<reference evidence="11" key="2">
    <citation type="submission" date="2017-05" db="UniProtKB">
        <authorList>
            <consortium name="EnsemblMetazoa"/>
        </authorList>
    </citation>
    <scope>IDENTIFICATION</scope>
</reference>
<organism evidence="11">
    <name type="scientific">Amphimedon queenslandica</name>
    <name type="common">Sponge</name>
    <dbReference type="NCBI Taxonomy" id="400682"/>
    <lineage>
        <taxon>Eukaryota</taxon>
        <taxon>Metazoa</taxon>
        <taxon>Porifera</taxon>
        <taxon>Demospongiae</taxon>
        <taxon>Heteroscleromorpha</taxon>
        <taxon>Haplosclerida</taxon>
        <taxon>Niphatidae</taxon>
        <taxon>Amphimedon</taxon>
    </lineage>
</organism>
<sequence>MATRRVSLLLGTSLVRRWVMGLGYGRRPIRQYWTLRNYPITTNTVRPSSFNQVRSMFIQTQDTPNPNSLKFIPGVPVMSSGGTRDFPNPLSSRPSVLAQQLFRIDGVKSIFFGPDFITVTKADDDMPWSTIKPHVYATVMDFFASGLPVIKEEATPSGDLPAEEDEDETVMMIKELLDTRIRPTVQEDGGDIVFVDFKDGIVKLKMQGSCSNCPSSTVTLKAGVENMIQFYVPEVKGVEQVEEELDPINQTALDQLEKSLNDKQ</sequence>
<evidence type="ECO:0000256" key="6">
    <source>
        <dbReference type="ARBA" id="ARBA00023004"/>
    </source>
</evidence>
<dbReference type="SUPFAM" id="SSF110836">
    <property type="entry name" value="Hypothetical protein SAV1430"/>
    <property type="match status" value="1"/>
</dbReference>
<dbReference type="STRING" id="400682.A0A1X7V3U7"/>
<keyword evidence="4" id="KW-0479">Metal-binding</keyword>
<accession>A0A1X7V3U7</accession>
<dbReference type="FunFam" id="3.30.300.130:FF:000001">
    <property type="entry name" value="NFU1 iron-sulfur cluster scaffold"/>
    <property type="match status" value="1"/>
</dbReference>
<dbReference type="AlphaFoldDB" id="A0A1X7V3U7"/>
<evidence type="ECO:0000256" key="9">
    <source>
        <dbReference type="SAM" id="SignalP"/>
    </source>
</evidence>
<dbReference type="eggNOG" id="KOG2358">
    <property type="taxonomic scope" value="Eukaryota"/>
</dbReference>
<dbReference type="InterPro" id="IPR034904">
    <property type="entry name" value="FSCA_dom_sf"/>
</dbReference>
<dbReference type="InterPro" id="IPR001075">
    <property type="entry name" value="NIF_FeS_clus_asmbl_NifU_C"/>
</dbReference>
<evidence type="ECO:0000259" key="10">
    <source>
        <dbReference type="SMART" id="SM00932"/>
    </source>
</evidence>
<evidence type="ECO:0000256" key="4">
    <source>
        <dbReference type="ARBA" id="ARBA00022723"/>
    </source>
</evidence>
<comment type="subcellular location">
    <subcellularLocation>
        <location evidence="1">Mitochondrion</location>
    </subcellularLocation>
</comment>
<evidence type="ECO:0000256" key="3">
    <source>
        <dbReference type="ARBA" id="ARBA00018782"/>
    </source>
</evidence>
<dbReference type="KEGG" id="aqu:100636910"/>
<protein>
    <recommendedName>
        <fullName evidence="3">NFU1 iron-sulfur cluster scaffold homolog, mitochondrial</fullName>
    </recommendedName>
</protein>
<keyword evidence="8" id="KW-0496">Mitochondrion</keyword>
<feature type="chain" id="PRO_5010888063" description="NFU1 iron-sulfur cluster scaffold homolog, mitochondrial" evidence="9">
    <location>
        <begin position="22"/>
        <end position="264"/>
    </location>
</feature>
<feature type="domain" description="Scaffold protein Nfu/NifU N-terminal" evidence="10">
    <location>
        <begin position="58"/>
        <end position="146"/>
    </location>
</feature>